<evidence type="ECO:0000313" key="4">
    <source>
        <dbReference type="EMBL" id="GGG39716.1"/>
    </source>
</evidence>
<feature type="transmembrane region" description="Helical" evidence="2">
    <location>
        <begin position="317"/>
        <end position="337"/>
    </location>
</feature>
<comment type="caution">
    <text evidence="4">The sequence shown here is derived from an EMBL/GenBank/DDBJ whole genome shotgun (WGS) entry which is preliminary data.</text>
</comment>
<keyword evidence="2" id="KW-0472">Membrane</keyword>
<dbReference type="InterPro" id="IPR018060">
    <property type="entry name" value="HTH_AraC"/>
</dbReference>
<evidence type="ECO:0000256" key="1">
    <source>
        <dbReference type="ARBA" id="ARBA00023125"/>
    </source>
</evidence>
<dbReference type="GO" id="GO:0043565">
    <property type="term" value="F:sequence-specific DNA binding"/>
    <property type="evidence" value="ECO:0007669"/>
    <property type="project" value="InterPro"/>
</dbReference>
<dbReference type="AlphaFoldDB" id="A0A917LLH1"/>
<keyword evidence="1" id="KW-0238">DNA-binding</keyword>
<dbReference type="Gene3D" id="1.25.40.10">
    <property type="entry name" value="Tetratricopeptide repeat domain"/>
    <property type="match status" value="1"/>
</dbReference>
<dbReference type="PANTHER" id="PTHR43280">
    <property type="entry name" value="ARAC-FAMILY TRANSCRIPTIONAL REGULATOR"/>
    <property type="match status" value="1"/>
</dbReference>
<dbReference type="Pfam" id="PF12833">
    <property type="entry name" value="HTH_18"/>
    <property type="match status" value="1"/>
</dbReference>
<proteinExistence type="predicted"/>
<dbReference type="GO" id="GO:0003700">
    <property type="term" value="F:DNA-binding transcription factor activity"/>
    <property type="evidence" value="ECO:0007669"/>
    <property type="project" value="InterPro"/>
</dbReference>
<dbReference type="SMART" id="SM00342">
    <property type="entry name" value="HTH_ARAC"/>
    <property type="match status" value="1"/>
</dbReference>
<sequence length="503" mass="58837">MISISLYSQQDNLALKAEELIYSNPDEAIKIASHILNSNQEPQERAIANLLLSKGYLVKGDYNNAIIHAFDDTNQLDRIDIKTRIENHIIKATLLRKLYLDQQSQEYLNKASLLTSKLISDKNLFESQISLEHIHMLLDRLNTDEAITAIDKAKIQFKSFLITNFDEKRAFYLVKERAFFSLSKYDSAFVYIEKTLDLLNSSPKNNLYEKALIYKELGHLYLQKKEFEKCKENLFIALRFAEIINNPFLLEQINNDLAISYLASNQKNQHKAYNDEFLVLNNSVEQIEQESVNTFYNIFSGQEEKQLRTENQKFTNYLYFLLAVLFFIIIVGILILIKSENRKKRIKEIINYLEVSRTNFLKVKPSIKKTSKRFIIPEETEQNILLKLKRFEKSLKYLNNDMSLAVLAGQFETNTKYLSEIINKHYNDNFNTFINKLRINYIIEKLKTDSNYMNYKISFLAEESGFSTHSSFATIFKSIIGMSPATFINLLKTEREEIKKNTK</sequence>
<dbReference type="EMBL" id="BMFQ01000001">
    <property type="protein sequence ID" value="GGG39716.1"/>
    <property type="molecule type" value="Genomic_DNA"/>
</dbReference>
<keyword evidence="5" id="KW-1185">Reference proteome</keyword>
<evidence type="ECO:0000259" key="3">
    <source>
        <dbReference type="PROSITE" id="PS01124"/>
    </source>
</evidence>
<dbReference type="InterPro" id="IPR011990">
    <property type="entry name" value="TPR-like_helical_dom_sf"/>
</dbReference>
<dbReference type="RefSeq" id="WP_188462302.1">
    <property type="nucleotide sequence ID" value="NZ_BMFQ01000001.1"/>
</dbReference>
<organism evidence="4 5">
    <name type="scientific">Bizionia arctica</name>
    <dbReference type="NCBI Taxonomy" id="1495645"/>
    <lineage>
        <taxon>Bacteria</taxon>
        <taxon>Pseudomonadati</taxon>
        <taxon>Bacteroidota</taxon>
        <taxon>Flavobacteriia</taxon>
        <taxon>Flavobacteriales</taxon>
        <taxon>Flavobacteriaceae</taxon>
        <taxon>Bizionia</taxon>
    </lineage>
</organism>
<protein>
    <recommendedName>
        <fullName evidence="3">HTH araC/xylS-type domain-containing protein</fullName>
    </recommendedName>
</protein>
<evidence type="ECO:0000313" key="5">
    <source>
        <dbReference type="Proteomes" id="UP000625976"/>
    </source>
</evidence>
<feature type="domain" description="HTH araC/xylS-type" evidence="3">
    <location>
        <begin position="398"/>
        <end position="490"/>
    </location>
</feature>
<evidence type="ECO:0000256" key="2">
    <source>
        <dbReference type="SAM" id="Phobius"/>
    </source>
</evidence>
<reference evidence="4" key="2">
    <citation type="submission" date="2020-09" db="EMBL/GenBank/DDBJ databases">
        <authorList>
            <person name="Sun Q."/>
            <person name="Zhou Y."/>
        </authorList>
    </citation>
    <scope>NUCLEOTIDE SEQUENCE</scope>
    <source>
        <strain evidence="4">CGMCC 1.12751</strain>
    </source>
</reference>
<name>A0A917LLH1_9FLAO</name>
<keyword evidence="2" id="KW-0812">Transmembrane</keyword>
<dbReference type="PANTHER" id="PTHR43280:SF34">
    <property type="entry name" value="ARAC-FAMILY TRANSCRIPTIONAL REGULATOR"/>
    <property type="match status" value="1"/>
</dbReference>
<reference evidence="4" key="1">
    <citation type="journal article" date="2014" name="Int. J. Syst. Evol. Microbiol.">
        <title>Complete genome sequence of Corynebacterium casei LMG S-19264T (=DSM 44701T), isolated from a smear-ripened cheese.</title>
        <authorList>
            <consortium name="US DOE Joint Genome Institute (JGI-PGF)"/>
            <person name="Walter F."/>
            <person name="Albersmeier A."/>
            <person name="Kalinowski J."/>
            <person name="Ruckert C."/>
        </authorList>
    </citation>
    <scope>NUCLEOTIDE SEQUENCE</scope>
    <source>
        <strain evidence="4">CGMCC 1.12751</strain>
    </source>
</reference>
<dbReference type="Gene3D" id="1.10.10.60">
    <property type="entry name" value="Homeodomain-like"/>
    <property type="match status" value="2"/>
</dbReference>
<gene>
    <name evidence="4" type="ORF">GCM10010976_09230</name>
</gene>
<keyword evidence="2" id="KW-1133">Transmembrane helix</keyword>
<dbReference type="PROSITE" id="PS01124">
    <property type="entry name" value="HTH_ARAC_FAMILY_2"/>
    <property type="match status" value="1"/>
</dbReference>
<dbReference type="Proteomes" id="UP000625976">
    <property type="component" value="Unassembled WGS sequence"/>
</dbReference>
<accession>A0A917LLH1</accession>